<evidence type="ECO:0000313" key="2">
    <source>
        <dbReference type="Proteomes" id="UP001528823"/>
    </source>
</evidence>
<sequence>MTSQTKQQRLEAVNELIKVIASCGRCFFSENAYGFKQVENPFISTMEIDERGKIWFIDSETKERIYTHYQHRWKNFSQGGTLRGLIESFRNYISKGHQLRANYFQPDMGNGFRNPWGYGDDILIVKEAALRLGIAK</sequence>
<proteinExistence type="predicted"/>
<comment type="caution">
    <text evidence="1">The sequence shown here is derived from an EMBL/GenBank/DDBJ whole genome shotgun (WGS) entry which is preliminary data.</text>
</comment>
<evidence type="ECO:0000313" key="1">
    <source>
        <dbReference type="EMBL" id="MDE1464814.1"/>
    </source>
</evidence>
<dbReference type="Proteomes" id="UP001528823">
    <property type="component" value="Unassembled WGS sequence"/>
</dbReference>
<reference evidence="1 2" key="1">
    <citation type="submission" date="2022-11" db="EMBL/GenBank/DDBJ databases">
        <title>Spartinivicinus poritis sp. nov., isolated from scleractinian coral Porites lutea.</title>
        <authorList>
            <person name="Zhang G."/>
            <person name="Cai L."/>
            <person name="Wei Q."/>
        </authorList>
    </citation>
    <scope>NUCLEOTIDE SEQUENCE [LARGE SCALE GENOMIC DNA]</scope>
    <source>
        <strain evidence="1 2">A2-2</strain>
    </source>
</reference>
<dbReference type="RefSeq" id="WP_274691123.1">
    <property type="nucleotide sequence ID" value="NZ_JAPMOU010000043.1"/>
</dbReference>
<protein>
    <submittedName>
        <fullName evidence="1">Uncharacterized protein</fullName>
    </submittedName>
</protein>
<gene>
    <name evidence="1" type="ORF">ORQ98_22900</name>
</gene>
<keyword evidence="2" id="KW-1185">Reference proteome</keyword>
<dbReference type="EMBL" id="JAPMOU010000043">
    <property type="protein sequence ID" value="MDE1464814.1"/>
    <property type="molecule type" value="Genomic_DNA"/>
</dbReference>
<organism evidence="1 2">
    <name type="scientific">Spartinivicinus poritis</name>
    <dbReference type="NCBI Taxonomy" id="2994640"/>
    <lineage>
        <taxon>Bacteria</taxon>
        <taxon>Pseudomonadati</taxon>
        <taxon>Pseudomonadota</taxon>
        <taxon>Gammaproteobacteria</taxon>
        <taxon>Oceanospirillales</taxon>
        <taxon>Zooshikellaceae</taxon>
        <taxon>Spartinivicinus</taxon>
    </lineage>
</organism>
<name>A0ABT5UEK5_9GAMM</name>
<accession>A0ABT5UEK5</accession>